<dbReference type="GO" id="GO:0005829">
    <property type="term" value="C:cytosol"/>
    <property type="evidence" value="ECO:0007669"/>
    <property type="project" value="UniProtKB-SubCell"/>
</dbReference>
<evidence type="ECO:0000256" key="1">
    <source>
        <dbReference type="ARBA" id="ARBA00004514"/>
    </source>
</evidence>
<dbReference type="Pfam" id="PF01008">
    <property type="entry name" value="IF-2B"/>
    <property type="match status" value="1"/>
</dbReference>
<dbReference type="EMBL" id="CAJHNJ030000078">
    <property type="protein sequence ID" value="CAG9134438.1"/>
    <property type="molecule type" value="Genomic_DNA"/>
</dbReference>
<evidence type="ECO:0000256" key="6">
    <source>
        <dbReference type="ARBA" id="ARBA00044122"/>
    </source>
</evidence>
<dbReference type="PANTHER" id="PTHR45859:SF1">
    <property type="entry name" value="TRANSLATION INITIATION FACTOR EIF-2B SUBUNIT BETA"/>
    <property type="match status" value="1"/>
</dbReference>
<gene>
    <name evidence="10" type="ORF">PLXY2_LOCUS12691</name>
</gene>
<dbReference type="GO" id="GO:0005085">
    <property type="term" value="F:guanyl-nucleotide exchange factor activity"/>
    <property type="evidence" value="ECO:0007669"/>
    <property type="project" value="TreeGrafter"/>
</dbReference>
<evidence type="ECO:0000256" key="7">
    <source>
        <dbReference type="ARBA" id="ARBA00044228"/>
    </source>
</evidence>
<keyword evidence="4" id="KW-0396">Initiation factor</keyword>
<dbReference type="Proteomes" id="UP000653454">
    <property type="component" value="Unassembled WGS sequence"/>
</dbReference>
<proteinExistence type="inferred from homology"/>
<evidence type="ECO:0000256" key="9">
    <source>
        <dbReference type="RuleBase" id="RU003814"/>
    </source>
</evidence>
<dbReference type="InterPro" id="IPR042529">
    <property type="entry name" value="IF_2B-like_C"/>
</dbReference>
<evidence type="ECO:0000256" key="3">
    <source>
        <dbReference type="ARBA" id="ARBA00022490"/>
    </source>
</evidence>
<evidence type="ECO:0000256" key="2">
    <source>
        <dbReference type="ARBA" id="ARBA00007251"/>
    </source>
</evidence>
<keyword evidence="5" id="KW-0648">Protein biosynthesis</keyword>
<evidence type="ECO:0000256" key="8">
    <source>
        <dbReference type="ARBA" id="ARBA00046432"/>
    </source>
</evidence>
<evidence type="ECO:0000256" key="5">
    <source>
        <dbReference type="ARBA" id="ARBA00022917"/>
    </source>
</evidence>
<sequence length="220" mass="23615">MWVEIYSEKRLRLELETSSSAISQQARQHAHTDELILTYGASDLAERWLKQANSRRYRLILAESSDVRGSAAMAARLSAAGVPVTLVNSASVTGLMSRVNKVVLGVSAVLAGGAARAAAGAHAVTLAAKHYSVPVIALAPLYKLSPLHACNQTPAAALASPHRALPYEYAESAVCRPYAPLDDSIPPDHITLFITNLGGSSPSYIYRLLSELYDPNDYEL</sequence>
<comment type="similarity">
    <text evidence="2 9">Belongs to the eIF-2B alpha/beta/delta subunits family.</text>
</comment>
<evidence type="ECO:0000313" key="11">
    <source>
        <dbReference type="Proteomes" id="UP000653454"/>
    </source>
</evidence>
<name>A0A8S4G617_PLUXY</name>
<organism evidence="10 11">
    <name type="scientific">Plutella xylostella</name>
    <name type="common">Diamondback moth</name>
    <name type="synonym">Plutella maculipennis</name>
    <dbReference type="NCBI Taxonomy" id="51655"/>
    <lineage>
        <taxon>Eukaryota</taxon>
        <taxon>Metazoa</taxon>
        <taxon>Ecdysozoa</taxon>
        <taxon>Arthropoda</taxon>
        <taxon>Hexapoda</taxon>
        <taxon>Insecta</taxon>
        <taxon>Pterygota</taxon>
        <taxon>Neoptera</taxon>
        <taxon>Endopterygota</taxon>
        <taxon>Lepidoptera</taxon>
        <taxon>Glossata</taxon>
        <taxon>Ditrysia</taxon>
        <taxon>Yponomeutoidea</taxon>
        <taxon>Plutellidae</taxon>
        <taxon>Plutella</taxon>
    </lineage>
</organism>
<keyword evidence="11" id="KW-1185">Reference proteome</keyword>
<comment type="subcellular location">
    <subcellularLocation>
        <location evidence="1">Cytoplasm</location>
        <location evidence="1">Cytosol</location>
    </subcellularLocation>
</comment>
<dbReference type="InterPro" id="IPR037171">
    <property type="entry name" value="NagB/RpiA_transferase-like"/>
</dbReference>
<dbReference type="GO" id="GO:0003743">
    <property type="term" value="F:translation initiation factor activity"/>
    <property type="evidence" value="ECO:0007669"/>
    <property type="project" value="UniProtKB-KW"/>
</dbReference>
<dbReference type="SUPFAM" id="SSF100950">
    <property type="entry name" value="NagB/RpiA/CoA transferase-like"/>
    <property type="match status" value="1"/>
</dbReference>
<dbReference type="InterPro" id="IPR000649">
    <property type="entry name" value="IF-2B-related"/>
</dbReference>
<accession>A0A8S4G617</accession>
<dbReference type="PANTHER" id="PTHR45859">
    <property type="entry name" value="TRANSLATION INITIATION FACTOR EIF-2B SUBUNIT BETA"/>
    <property type="match status" value="1"/>
</dbReference>
<comment type="caution">
    <text evidence="10">The sequence shown here is derived from an EMBL/GenBank/DDBJ whole genome shotgun (WGS) entry which is preliminary data.</text>
</comment>
<comment type="subunit">
    <text evidence="8">Component of the translation initiation factor 2B (eIF2B) complex which is a heterodecamer of two sets of five different subunits: alpha, beta, gamma, delta and epsilon. Subunits alpha, beta and delta comprise a regulatory subcomplex and subunits epsilon and gamma comprise a catalytic subcomplex. Within the complex, the hexameric regulatory complex resides at the center, with the two heterodimeric catalytic subcomplexes bound on opposite sides.</text>
</comment>
<evidence type="ECO:0000313" key="10">
    <source>
        <dbReference type="EMBL" id="CAG9134438.1"/>
    </source>
</evidence>
<protein>
    <recommendedName>
        <fullName evidence="6">Translation initiation factor eIF2B subunit beta</fullName>
    </recommendedName>
    <alternativeName>
        <fullName evidence="7">eIF2B GDP-GTP exchange factor subunit beta</fullName>
    </alternativeName>
</protein>
<dbReference type="InterPro" id="IPR051855">
    <property type="entry name" value="eIF2B_beta_subunit"/>
</dbReference>
<evidence type="ECO:0000256" key="4">
    <source>
        <dbReference type="ARBA" id="ARBA00022540"/>
    </source>
</evidence>
<reference evidence="10" key="1">
    <citation type="submission" date="2020-11" db="EMBL/GenBank/DDBJ databases">
        <authorList>
            <person name="Whiteford S."/>
        </authorList>
    </citation>
    <scope>NUCLEOTIDE SEQUENCE</scope>
</reference>
<dbReference type="GO" id="GO:0005851">
    <property type="term" value="C:eukaryotic translation initiation factor 2B complex"/>
    <property type="evidence" value="ECO:0007669"/>
    <property type="project" value="TreeGrafter"/>
</dbReference>
<dbReference type="AlphaFoldDB" id="A0A8S4G617"/>
<dbReference type="Gene3D" id="3.40.50.10470">
    <property type="entry name" value="Translation initiation factor eif-2b, domain 2"/>
    <property type="match status" value="1"/>
</dbReference>
<keyword evidence="3" id="KW-0963">Cytoplasm</keyword>